<sequence>MTRLTTAPEAAHLVLPGDRPPWTSTGLSVRRGERVTLLGAGFINWSDSHDVGAGPKYHLWGRVPGGTTFGCTQDTTTVVIDHDGVLELCVYIGAWADRYGTLATGDGPYRRASGALEVTVLRWPAGTDPVDGLAVLGADVADPGLAAAEAARLSDPVVPPAGWGYLRDIGPGDIYRHARLDGRPAIDVVCDDDAGIIRTDVDLALDPDTTIEWTWRVDALPGSAAENTVWTHDYLSIAVEFDSGRDLTWFWSSALRPVEDTFDCPVRRWRERETHVPVRTGTAGLGRLHRESRNVFDDHRRFMGDPPDRIVGVWLIAVSHFGHGVGRATFTDIALHNRDRRIPVL</sequence>
<dbReference type="RefSeq" id="WP_169415831.1">
    <property type="nucleotide sequence ID" value="NZ_JAAXKZ010000160.1"/>
</dbReference>
<dbReference type="Proteomes" id="UP000586918">
    <property type="component" value="Unassembled WGS sequence"/>
</dbReference>
<dbReference type="Pfam" id="PF11249">
    <property type="entry name" value="DUF3047"/>
    <property type="match status" value="1"/>
</dbReference>
<accession>A0A848DQR0</accession>
<evidence type="ECO:0000313" key="1">
    <source>
        <dbReference type="EMBL" id="NMH95167.1"/>
    </source>
</evidence>
<organism evidence="1 2">
    <name type="scientific">Pseudonocardia bannensis</name>
    <dbReference type="NCBI Taxonomy" id="630973"/>
    <lineage>
        <taxon>Bacteria</taxon>
        <taxon>Bacillati</taxon>
        <taxon>Actinomycetota</taxon>
        <taxon>Actinomycetes</taxon>
        <taxon>Pseudonocardiales</taxon>
        <taxon>Pseudonocardiaceae</taxon>
        <taxon>Pseudonocardia</taxon>
    </lineage>
</organism>
<dbReference type="InterPro" id="IPR021409">
    <property type="entry name" value="DUF3047"/>
</dbReference>
<gene>
    <name evidence="1" type="ORF">HF519_27145</name>
</gene>
<dbReference type="EMBL" id="JAAXKZ010000160">
    <property type="protein sequence ID" value="NMH95167.1"/>
    <property type="molecule type" value="Genomic_DNA"/>
</dbReference>
<protein>
    <submittedName>
        <fullName evidence="1">DUF3047 domain-containing protein</fullName>
    </submittedName>
</protein>
<keyword evidence="2" id="KW-1185">Reference proteome</keyword>
<proteinExistence type="predicted"/>
<evidence type="ECO:0000313" key="2">
    <source>
        <dbReference type="Proteomes" id="UP000586918"/>
    </source>
</evidence>
<name>A0A848DQR0_9PSEU</name>
<reference evidence="1 2" key="1">
    <citation type="submission" date="2020-04" db="EMBL/GenBank/DDBJ databases">
        <authorList>
            <person name="Klaysubun C."/>
            <person name="Duangmal K."/>
            <person name="Lipun K."/>
        </authorList>
    </citation>
    <scope>NUCLEOTIDE SEQUENCE [LARGE SCALE GENOMIC DNA]</scope>
    <source>
        <strain evidence="1 2">DSM 45300</strain>
    </source>
</reference>
<comment type="caution">
    <text evidence="1">The sequence shown here is derived from an EMBL/GenBank/DDBJ whole genome shotgun (WGS) entry which is preliminary data.</text>
</comment>
<dbReference type="AlphaFoldDB" id="A0A848DQR0"/>